<evidence type="ECO:0000256" key="1">
    <source>
        <dbReference type="SAM" id="SignalP"/>
    </source>
</evidence>
<accession>W2CB44</accession>
<feature type="chain" id="PRO_5004812635" evidence="1">
    <location>
        <begin position="23"/>
        <end position="364"/>
    </location>
</feature>
<dbReference type="InterPro" id="IPR010388">
    <property type="entry name" value="Anaerobic_Co-chelatase"/>
</dbReference>
<dbReference type="PATRIC" id="fig|1410950.3.peg.1208"/>
<protein>
    <submittedName>
        <fullName evidence="2">Anaerobic cobalt chelatase</fullName>
    </submittedName>
</protein>
<dbReference type="Pfam" id="PF06180">
    <property type="entry name" value="CbiK"/>
    <property type="match status" value="1"/>
</dbReference>
<reference evidence="2 3" key="1">
    <citation type="submission" date="2013-11" db="EMBL/GenBank/DDBJ databases">
        <title>Single cell genomics of uncultured Tannerella BU063 (oral taxon 286).</title>
        <authorList>
            <person name="Beall C.J."/>
            <person name="Campbell A.G."/>
            <person name="Griffen A.L."/>
            <person name="Podar M."/>
            <person name="Leys E.J."/>
        </authorList>
    </citation>
    <scope>NUCLEOTIDE SEQUENCE [LARGE SCALE GENOMIC DNA]</scope>
    <source>
        <strain evidence="2">Cell 5</strain>
    </source>
</reference>
<sequence length="364" mass="41321">MKRIKTWILAAMAIVLAVGLNSCDKSEEPITNVERYQQSVDNTVKTGKKHNKVILLVAFGSTWQRAFLAFDNTVAEYKKAFPDYDVFLSFSSAICINRAAAGEHAKDEGEAKAEVRHYYSPNFWLEAFGRVQYSEIIVQSLQVIPGEEYGRVINYMKDFANNSLGDLDDAYLKKVTLRLGLPLMADADKDVKALAKALDANYANYAKQGVVAFMGHGNPDSYDIYKANIRYTQLEEALQKINKNYYVGTVDMKDNFKTFVRERMVKAGVSKGRVYCTPLMSISGDHAHNDMAGNDVAKTPFQPNEEGEVEDTSWKMYFKTMGYDCSNETQIMNGLLERENVRQLWMNHTKNAEKVDYYHSKNPE</sequence>
<proteinExistence type="predicted"/>
<dbReference type="SUPFAM" id="SSF53800">
    <property type="entry name" value="Chelatase"/>
    <property type="match status" value="1"/>
</dbReference>
<comment type="caution">
    <text evidence="2">The sequence shown here is derived from an EMBL/GenBank/DDBJ whole genome shotgun (WGS) entry which is preliminary data.</text>
</comment>
<dbReference type="AlphaFoldDB" id="W2CB44"/>
<organism evidence="2 3">
    <name type="scientific">Tannerella sp. oral taxon BU063 isolate Cell 5</name>
    <dbReference type="NCBI Taxonomy" id="1410950"/>
    <lineage>
        <taxon>Bacteria</taxon>
        <taxon>Pseudomonadati</taxon>
        <taxon>Bacteroidota</taxon>
        <taxon>Bacteroidia</taxon>
        <taxon>Bacteroidales</taxon>
        <taxon>Tannerellaceae</taxon>
        <taxon>Tannerella</taxon>
    </lineage>
</organism>
<dbReference type="GO" id="GO:0019251">
    <property type="term" value="P:anaerobic cobalamin biosynthetic process"/>
    <property type="evidence" value="ECO:0007669"/>
    <property type="project" value="InterPro"/>
</dbReference>
<keyword evidence="1" id="KW-0732">Signal</keyword>
<dbReference type="Proteomes" id="UP000018872">
    <property type="component" value="Unassembled WGS sequence"/>
</dbReference>
<gene>
    <name evidence="2" type="ORF">T229_08670</name>
</gene>
<dbReference type="EMBL" id="AYYC01000651">
    <property type="protein sequence ID" value="ETK04479.1"/>
    <property type="molecule type" value="Genomic_DNA"/>
</dbReference>
<evidence type="ECO:0000313" key="2">
    <source>
        <dbReference type="EMBL" id="ETK04479.1"/>
    </source>
</evidence>
<name>W2CB44_9BACT</name>
<evidence type="ECO:0000313" key="3">
    <source>
        <dbReference type="Proteomes" id="UP000018872"/>
    </source>
</evidence>
<feature type="signal peptide" evidence="1">
    <location>
        <begin position="1"/>
        <end position="22"/>
    </location>
</feature>
<dbReference type="GO" id="GO:0016852">
    <property type="term" value="F:sirohydrochlorin cobaltochelatase activity"/>
    <property type="evidence" value="ECO:0007669"/>
    <property type="project" value="InterPro"/>
</dbReference>
<dbReference type="Gene3D" id="3.40.50.1400">
    <property type="match status" value="2"/>
</dbReference>